<dbReference type="PANTHER" id="PTHR13370:SF3">
    <property type="entry name" value="TRNA (GUANINE(10)-N2)-METHYLTRANSFERASE HOMOLOG"/>
    <property type="match status" value="1"/>
</dbReference>
<sequence length="415" mass="45736">MRRRRSDRTSAPSPAEPAPIDPIDPDAAAGSVLAGDCIEVMRRLPAGSVDMIFADPPYNLQLAGPLHRPNNSRVAAVEDAWDKFPDFAAYDAFTHAWMAQARRVLKPQGTIWVIGSYHNIFRVGAAIQDLGFWILNDVIWRKTNPMPNFRGRRFTNAHETLIWAARDARTRYRFNYKALKRLNDGLQMRSDWLLPICSGPERLKDGDGRKAHATQKPLALLYRVLQAATAPGDLVLDPFFGTGSTGVAAKALGRRFIGIERDPGYVDLAMRRLAEAPETPDPKLLGGDGVEREPRIAFGLLVETGLLPVGTKLWDRQARHSVKVRADGLVETGRGRNAAFGSIHQMGVKASGGPSCNGWTFWHTRARNGTLTPIDELRRRLRAEMAEEPLTAAEEDAAEENAAGTDIPAILPVTT</sequence>
<evidence type="ECO:0000256" key="8">
    <source>
        <dbReference type="RuleBase" id="RU362026"/>
    </source>
</evidence>
<gene>
    <name evidence="12" type="ORF">AUP44_18870</name>
</gene>
<dbReference type="Pfam" id="PF01555">
    <property type="entry name" value="N6_N4_Mtase"/>
    <property type="match status" value="1"/>
</dbReference>
<keyword evidence="4" id="KW-0949">S-adenosyl-L-methionine</keyword>
<name>A0A162M0Y0_9PROT</name>
<dbReference type="Pfam" id="PF18755">
    <property type="entry name" value="RAMA"/>
    <property type="match status" value="1"/>
</dbReference>
<keyword evidence="3" id="KW-0808">Transferase</keyword>
<dbReference type="GeneID" id="97243547"/>
<proteinExistence type="inferred from homology"/>
<evidence type="ECO:0000259" key="10">
    <source>
        <dbReference type="Pfam" id="PF01555"/>
    </source>
</evidence>
<evidence type="ECO:0000256" key="3">
    <source>
        <dbReference type="ARBA" id="ARBA00022679"/>
    </source>
</evidence>
<dbReference type="GO" id="GO:0005737">
    <property type="term" value="C:cytoplasm"/>
    <property type="evidence" value="ECO:0007669"/>
    <property type="project" value="TreeGrafter"/>
</dbReference>
<dbReference type="AlphaFoldDB" id="A0A162M0Y0"/>
<feature type="domain" description="DNA methylase N-4/N-6" evidence="10">
    <location>
        <begin position="49"/>
        <end position="270"/>
    </location>
</feature>
<dbReference type="EC" id="2.1.1.-" evidence="8"/>
<evidence type="ECO:0000256" key="9">
    <source>
        <dbReference type="SAM" id="MobiDB-lite"/>
    </source>
</evidence>
<evidence type="ECO:0000256" key="1">
    <source>
        <dbReference type="ARBA" id="ARBA00006594"/>
    </source>
</evidence>
<dbReference type="PROSITE" id="PS00092">
    <property type="entry name" value="N6_MTASE"/>
    <property type="match status" value="1"/>
</dbReference>
<evidence type="ECO:0000256" key="6">
    <source>
        <dbReference type="ARBA" id="ARBA00023125"/>
    </source>
</evidence>
<evidence type="ECO:0000256" key="7">
    <source>
        <dbReference type="ARBA" id="ARBA00047942"/>
    </source>
</evidence>
<dbReference type="Proteomes" id="UP000075787">
    <property type="component" value="Unassembled WGS sequence"/>
</dbReference>
<dbReference type="InterPro" id="IPR029063">
    <property type="entry name" value="SAM-dependent_MTases_sf"/>
</dbReference>
<dbReference type="InterPro" id="IPR002052">
    <property type="entry name" value="DNA_methylase_N6_adenine_CS"/>
</dbReference>
<comment type="similarity">
    <text evidence="1 8">Belongs to the N(4)/N(6)-methyltransferase family.</text>
</comment>
<dbReference type="InterPro" id="IPR002941">
    <property type="entry name" value="DNA_methylase_N4/N6"/>
</dbReference>
<feature type="domain" description="RAMA" evidence="11">
    <location>
        <begin position="291"/>
        <end position="386"/>
    </location>
</feature>
<dbReference type="GO" id="GO:0006260">
    <property type="term" value="P:DNA replication"/>
    <property type="evidence" value="ECO:0007669"/>
    <property type="project" value="UniProtKB-KW"/>
</dbReference>
<evidence type="ECO:0000313" key="13">
    <source>
        <dbReference type="Proteomes" id="UP000075787"/>
    </source>
</evidence>
<keyword evidence="6" id="KW-0238">DNA-binding</keyword>
<keyword evidence="5" id="KW-0235">DNA replication</keyword>
<evidence type="ECO:0000256" key="2">
    <source>
        <dbReference type="ARBA" id="ARBA00022603"/>
    </source>
</evidence>
<dbReference type="OrthoDB" id="9800801at2"/>
<evidence type="ECO:0000313" key="12">
    <source>
        <dbReference type="EMBL" id="KYO57751.1"/>
    </source>
</evidence>
<dbReference type="GO" id="GO:0003677">
    <property type="term" value="F:DNA binding"/>
    <property type="evidence" value="ECO:0007669"/>
    <property type="project" value="UniProtKB-KW"/>
</dbReference>
<dbReference type="EMBL" id="LPZR01000004">
    <property type="protein sequence ID" value="KYO57751.1"/>
    <property type="molecule type" value="Genomic_DNA"/>
</dbReference>
<evidence type="ECO:0000259" key="11">
    <source>
        <dbReference type="Pfam" id="PF18755"/>
    </source>
</evidence>
<dbReference type="GO" id="GO:0008170">
    <property type="term" value="F:N-methyltransferase activity"/>
    <property type="evidence" value="ECO:0007669"/>
    <property type="project" value="InterPro"/>
</dbReference>
<comment type="caution">
    <text evidence="12">The sequence shown here is derived from an EMBL/GenBank/DDBJ whole genome shotgun (WGS) entry which is preliminary data.</text>
</comment>
<dbReference type="GO" id="GO:0009007">
    <property type="term" value="F:site-specific DNA-methyltransferase (adenine-specific) activity"/>
    <property type="evidence" value="ECO:0007669"/>
    <property type="project" value="UniProtKB-EC"/>
</dbReference>
<dbReference type="RefSeq" id="WP_062761213.1">
    <property type="nucleotide sequence ID" value="NZ_CP121045.1"/>
</dbReference>
<comment type="catalytic activity">
    <reaction evidence="7">
        <text>a 2'-deoxyadenosine in DNA + S-adenosyl-L-methionine = an N(6)-methyl-2'-deoxyadenosine in DNA + S-adenosyl-L-homocysteine + H(+)</text>
        <dbReference type="Rhea" id="RHEA:15197"/>
        <dbReference type="Rhea" id="RHEA-COMP:12418"/>
        <dbReference type="Rhea" id="RHEA-COMP:12419"/>
        <dbReference type="ChEBI" id="CHEBI:15378"/>
        <dbReference type="ChEBI" id="CHEBI:57856"/>
        <dbReference type="ChEBI" id="CHEBI:59789"/>
        <dbReference type="ChEBI" id="CHEBI:90615"/>
        <dbReference type="ChEBI" id="CHEBI:90616"/>
        <dbReference type="EC" id="2.1.1.72"/>
    </reaction>
</comment>
<dbReference type="SUPFAM" id="SSF53335">
    <property type="entry name" value="S-adenosyl-L-methionine-dependent methyltransferases"/>
    <property type="match status" value="1"/>
</dbReference>
<evidence type="ECO:0000256" key="5">
    <source>
        <dbReference type="ARBA" id="ARBA00022705"/>
    </source>
</evidence>
<dbReference type="PRINTS" id="PR00508">
    <property type="entry name" value="S21N4MTFRASE"/>
</dbReference>
<reference evidence="12 13" key="1">
    <citation type="submission" date="2015-12" db="EMBL/GenBank/DDBJ databases">
        <title>Genome sequence of Tistrella mobilis MCCC 1A02139.</title>
        <authorList>
            <person name="Lu L."/>
            <person name="Lai Q."/>
            <person name="Shao Z."/>
            <person name="Qian P."/>
        </authorList>
    </citation>
    <scope>NUCLEOTIDE SEQUENCE [LARGE SCALE GENOMIC DNA]</scope>
    <source>
        <strain evidence="12 13">MCCC 1A02139</strain>
    </source>
</reference>
<dbReference type="Gene3D" id="3.40.50.150">
    <property type="entry name" value="Vaccinia Virus protein VP39"/>
    <property type="match status" value="1"/>
</dbReference>
<feature type="region of interest" description="Disordered" evidence="9">
    <location>
        <begin position="1"/>
        <end position="25"/>
    </location>
</feature>
<dbReference type="InterPro" id="IPR040843">
    <property type="entry name" value="RAMA"/>
</dbReference>
<feature type="region of interest" description="Disordered" evidence="9">
    <location>
        <begin position="390"/>
        <end position="415"/>
    </location>
</feature>
<evidence type="ECO:0000256" key="4">
    <source>
        <dbReference type="ARBA" id="ARBA00022691"/>
    </source>
</evidence>
<accession>A0A162M0Y0</accession>
<keyword evidence="2 12" id="KW-0489">Methyltransferase</keyword>
<dbReference type="InterPro" id="IPR001091">
    <property type="entry name" value="RM_Methyltransferase"/>
</dbReference>
<protein>
    <recommendedName>
        <fullName evidence="8">Methyltransferase</fullName>
        <ecNumber evidence="8">2.1.1.-</ecNumber>
    </recommendedName>
</protein>
<dbReference type="GO" id="GO:0032259">
    <property type="term" value="P:methylation"/>
    <property type="evidence" value="ECO:0007669"/>
    <property type="project" value="UniProtKB-KW"/>
</dbReference>
<dbReference type="PANTHER" id="PTHR13370">
    <property type="entry name" value="RNA METHYLASE-RELATED"/>
    <property type="match status" value="1"/>
</dbReference>
<organism evidence="12 13">
    <name type="scientific">Tistrella mobilis</name>
    <dbReference type="NCBI Taxonomy" id="171437"/>
    <lineage>
        <taxon>Bacteria</taxon>
        <taxon>Pseudomonadati</taxon>
        <taxon>Pseudomonadota</taxon>
        <taxon>Alphaproteobacteria</taxon>
        <taxon>Geminicoccales</taxon>
        <taxon>Geminicoccaceae</taxon>
        <taxon>Tistrella</taxon>
    </lineage>
</organism>